<dbReference type="Proteomes" id="UP001476247">
    <property type="component" value="Unassembled WGS sequence"/>
</dbReference>
<feature type="compositionally biased region" description="Polar residues" evidence="2">
    <location>
        <begin position="53"/>
        <end position="70"/>
    </location>
</feature>
<keyword evidence="1" id="KW-0175">Coiled coil</keyword>
<reference evidence="3 4" key="1">
    <citation type="submission" date="2024-04" db="EMBL/GenBank/DDBJ databases">
        <title>genome sequences of Mucor flavus KT1a and Helicostylum pulchrum KT1b strains isolation_sourced from the surface of a dry-aged beef.</title>
        <authorList>
            <person name="Toyotome T."/>
            <person name="Hosono M."/>
            <person name="Torimaru M."/>
            <person name="Fukuda K."/>
            <person name="Mikami N."/>
        </authorList>
    </citation>
    <scope>NUCLEOTIDE SEQUENCE [LARGE SCALE GENOMIC DNA]</scope>
    <source>
        <strain evidence="3 4">KT1b</strain>
    </source>
</reference>
<evidence type="ECO:0000256" key="2">
    <source>
        <dbReference type="SAM" id="MobiDB-lite"/>
    </source>
</evidence>
<gene>
    <name evidence="3" type="ORF">HPULCUR_007273</name>
</gene>
<keyword evidence="4" id="KW-1185">Reference proteome</keyword>
<feature type="coiled-coil region" evidence="1">
    <location>
        <begin position="178"/>
        <end position="205"/>
    </location>
</feature>
<name>A0ABP9Y4A5_9FUNG</name>
<organism evidence="3 4">
    <name type="scientific">Helicostylum pulchrum</name>
    <dbReference type="NCBI Taxonomy" id="562976"/>
    <lineage>
        <taxon>Eukaryota</taxon>
        <taxon>Fungi</taxon>
        <taxon>Fungi incertae sedis</taxon>
        <taxon>Mucoromycota</taxon>
        <taxon>Mucoromycotina</taxon>
        <taxon>Mucoromycetes</taxon>
        <taxon>Mucorales</taxon>
        <taxon>Mucorineae</taxon>
        <taxon>Mucoraceae</taxon>
        <taxon>Helicostylum</taxon>
    </lineage>
</organism>
<comment type="caution">
    <text evidence="3">The sequence shown here is derived from an EMBL/GenBank/DDBJ whole genome shotgun (WGS) entry which is preliminary data.</text>
</comment>
<evidence type="ECO:0000313" key="3">
    <source>
        <dbReference type="EMBL" id="GAA5801819.1"/>
    </source>
</evidence>
<feature type="compositionally biased region" description="Polar residues" evidence="2">
    <location>
        <begin position="327"/>
        <end position="350"/>
    </location>
</feature>
<dbReference type="EMBL" id="BAABUJ010000020">
    <property type="protein sequence ID" value="GAA5801819.1"/>
    <property type="molecule type" value="Genomic_DNA"/>
</dbReference>
<evidence type="ECO:0000313" key="4">
    <source>
        <dbReference type="Proteomes" id="UP001476247"/>
    </source>
</evidence>
<protein>
    <submittedName>
        <fullName evidence="3">Uncharacterized protein</fullName>
    </submittedName>
</protein>
<feature type="region of interest" description="Disordered" evidence="2">
    <location>
        <begin position="148"/>
        <end position="167"/>
    </location>
</feature>
<accession>A0ABP9Y4A5</accession>
<evidence type="ECO:0000256" key="1">
    <source>
        <dbReference type="SAM" id="Coils"/>
    </source>
</evidence>
<feature type="region of interest" description="Disordered" evidence="2">
    <location>
        <begin position="322"/>
        <end position="350"/>
    </location>
</feature>
<proteinExistence type="predicted"/>
<feature type="region of interest" description="Disordered" evidence="2">
    <location>
        <begin position="50"/>
        <end position="82"/>
    </location>
</feature>
<sequence>MSWNTIFKDNNNLRRDQPPDLSLATKMNRLNNEKSTLTNYQFLNDTTERTHRPFNSVSKGYNSTPVSSPRITARNEDSNTSRQQQMINNVNMWKVKTQTAVGGETAVDYFSTETGLRREIKPITPLRKVRNSSDLSVVEKGIHKPGYNTSSPIAIEDSDEDKSISSDDSYYTANESFIPTEEDNIKALEEDLKDIATQIKKITLETKNMLDLSKEIQVNLAAMKVGMSLGKSREELRNKPLETPPLLDEKRHCHESISGELALIPPQHSEIIMHPQRSKRIRRRFDNFPPNTMNNRYAPTAPYCYRPQSRWRRPSSAADFFDKYPVQPSTATSSHRANPLSETSTQNIVD</sequence>